<comment type="catalytic activity">
    <reaction evidence="7">
        <text>D-glucose 6-phosphate + NADP(+) = 6-phospho-D-glucono-1,5-lactone + NADPH + H(+)</text>
        <dbReference type="Rhea" id="RHEA:15841"/>
        <dbReference type="ChEBI" id="CHEBI:15378"/>
        <dbReference type="ChEBI" id="CHEBI:57783"/>
        <dbReference type="ChEBI" id="CHEBI:57955"/>
        <dbReference type="ChEBI" id="CHEBI:58349"/>
        <dbReference type="ChEBI" id="CHEBI:61548"/>
        <dbReference type="EC" id="1.1.1.49"/>
    </reaction>
</comment>
<keyword evidence="4 7" id="KW-0521">NADP</keyword>
<feature type="binding site" evidence="7">
    <location>
        <position position="189"/>
    </location>
    <ligand>
        <name>substrate</name>
    </ligand>
</feature>
<dbReference type="InterPro" id="IPR001282">
    <property type="entry name" value="G6P_DH"/>
</dbReference>
<sequence length="496" mass="54720">MATSTPTEHNMGATPSFDMVLFGGTGDLAMRKLLPALYQAHQSGTLHPAGRIVALGRGALTLDDYLAQVRTQSGPHLKADFSSPVWTAFAARVTYLKLDAAHPADFDALAELLGRGGERVTVCYLATAPSLFAGICAQLARVGLNHPDVRVVLEKPLGHDLDSSDAINAAVAQSFAESQLYRIDHYLGKESVQNLMAMRFGNVLFEPLWRREWVDNVQITIAEDLGVEGRGEFYDKTGALRDMVQNHLLQLLCMVAMEPPASLQADAIRDEKLKVLQALKPFTESDVATRTVRGQYRAGAIDGKPVAGYLQEPDIDPASRTETFVAIKAEVVNWRWAGVPFFLRTGKRLQERLAEIVINFRAVPLSLFGGPVGLQGANRLVIRLQPDESISLHFLAKEPGDGMRLHPTQLDLDFESTAQKRRADAYERLLLDVIRGQLGLFMRRDELTAAWRWVEPILDCWERNGEAPKTYTAGTWGPAASSALLSRDGASWHEEL</sequence>
<evidence type="ECO:0000313" key="10">
    <source>
        <dbReference type="EMBL" id="CQR34390.1"/>
    </source>
</evidence>
<dbReference type="EMBL" id="CTRI01000023">
    <property type="protein sequence ID" value="CQR34390.1"/>
    <property type="molecule type" value="Genomic_DNA"/>
</dbReference>
<dbReference type="Pfam" id="PF02781">
    <property type="entry name" value="G6PD_C"/>
    <property type="match status" value="1"/>
</dbReference>
<comment type="function">
    <text evidence="7">Catalyzes the oxidation of glucose 6-phosphate to 6-phosphogluconolactone.</text>
</comment>
<evidence type="ECO:0000259" key="9">
    <source>
        <dbReference type="Pfam" id="PF02781"/>
    </source>
</evidence>
<dbReference type="SUPFAM" id="SSF55347">
    <property type="entry name" value="Glyceraldehyde-3-phosphate dehydrogenase-like, C-terminal domain"/>
    <property type="match status" value="1"/>
</dbReference>
<comment type="pathway">
    <text evidence="1 7">Carbohydrate degradation; pentose phosphate pathway; D-ribulose 5-phosphate from D-glucose 6-phosphate (oxidative stage): step 1/3.</text>
</comment>
<feature type="binding site" evidence="7">
    <location>
        <position position="57"/>
    </location>
    <ligand>
        <name>NADP(+)</name>
        <dbReference type="ChEBI" id="CHEBI:58349"/>
    </ligand>
</feature>
<feature type="binding site" evidence="7">
    <location>
        <position position="223"/>
    </location>
    <ligand>
        <name>substrate</name>
    </ligand>
</feature>
<keyword evidence="6 7" id="KW-0119">Carbohydrate metabolism</keyword>
<dbReference type="GO" id="GO:0004345">
    <property type="term" value="F:glucose-6-phosphate dehydrogenase activity"/>
    <property type="evidence" value="ECO:0007669"/>
    <property type="project" value="UniProtKB-EC"/>
</dbReference>
<evidence type="ECO:0000256" key="4">
    <source>
        <dbReference type="ARBA" id="ARBA00022857"/>
    </source>
</evidence>
<comment type="caution">
    <text evidence="10">The sequence shown here is derived from an EMBL/GenBank/DDBJ whole genome shotgun (WGS) entry which is preliminary data.</text>
</comment>
<feature type="domain" description="Glucose-6-phosphate dehydrogenase C-terminal" evidence="9">
    <location>
        <begin position="196"/>
        <end position="493"/>
    </location>
</feature>
<evidence type="ECO:0000256" key="7">
    <source>
        <dbReference type="HAMAP-Rule" id="MF_00966"/>
    </source>
</evidence>
<protein>
    <recommendedName>
        <fullName evidence="7">Glucose-6-phosphate 1-dehydrogenase</fullName>
        <shortName evidence="7">G6PD</shortName>
        <ecNumber evidence="7">1.1.1.49</ecNumber>
    </recommendedName>
</protein>
<dbReference type="PIRSF" id="PIRSF000110">
    <property type="entry name" value="G6PD"/>
    <property type="match status" value="1"/>
</dbReference>
<gene>
    <name evidence="7 10" type="primary">zwf</name>
    <name evidence="10" type="ORF">THICB1_30412</name>
</gene>
<comment type="similarity">
    <text evidence="2 7">Belongs to the glucose-6-phosphate dehydrogenase family.</text>
</comment>
<keyword evidence="11" id="KW-1185">Reference proteome</keyword>
<dbReference type="InterPro" id="IPR022674">
    <property type="entry name" value="G6P_DH_NAD-bd"/>
</dbReference>
<feature type="binding site" evidence="7">
    <location>
        <position position="185"/>
    </location>
    <ligand>
        <name>substrate</name>
    </ligand>
</feature>
<reference evidence="10 11" key="1">
    <citation type="submission" date="2015-03" db="EMBL/GenBank/DDBJ databases">
        <authorList>
            <person name="Regsiter A."/>
            <person name="william w."/>
        </authorList>
    </citation>
    <scope>NUCLEOTIDE SEQUENCE [LARGE SCALE GENOMIC DNA]</scope>
    <source>
        <strain evidence="10 11">CB1</strain>
    </source>
</reference>
<dbReference type="NCBIfam" id="TIGR00871">
    <property type="entry name" value="zwf"/>
    <property type="match status" value="1"/>
</dbReference>
<dbReference type="NCBIfam" id="NF009492">
    <property type="entry name" value="PRK12853.1-3"/>
    <property type="match status" value="1"/>
</dbReference>
<dbReference type="PANTHER" id="PTHR23429">
    <property type="entry name" value="GLUCOSE-6-PHOSPHATE 1-DEHYDROGENASE G6PD"/>
    <property type="match status" value="1"/>
</dbReference>
<evidence type="ECO:0000256" key="5">
    <source>
        <dbReference type="ARBA" id="ARBA00023002"/>
    </source>
</evidence>
<dbReference type="RefSeq" id="WP_176140467.1">
    <property type="nucleotide sequence ID" value="NC_014145.1"/>
</dbReference>
<evidence type="ECO:0000256" key="1">
    <source>
        <dbReference type="ARBA" id="ARBA00004937"/>
    </source>
</evidence>
<dbReference type="SUPFAM" id="SSF51735">
    <property type="entry name" value="NAD(P)-binding Rossmann-fold domains"/>
    <property type="match status" value="1"/>
</dbReference>
<dbReference type="InterPro" id="IPR036291">
    <property type="entry name" value="NAD(P)-bd_dom_sf"/>
</dbReference>
<feature type="binding site" evidence="7">
    <location>
        <position position="242"/>
    </location>
    <ligand>
        <name>substrate</name>
    </ligand>
</feature>
<keyword evidence="3 7" id="KW-0313">Glucose metabolism</keyword>
<feature type="binding site" evidence="7">
    <location>
        <position position="347"/>
    </location>
    <ligand>
        <name>substrate</name>
    </ligand>
</feature>
<feature type="binding site" evidence="7">
    <location>
        <position position="155"/>
    </location>
    <ligand>
        <name>NADP(+)</name>
        <dbReference type="ChEBI" id="CHEBI:58349"/>
    </ligand>
</feature>
<keyword evidence="5 7" id="KW-0560">Oxidoreductase</keyword>
<comment type="caution">
    <text evidence="7">Lacks conserved residue(s) required for the propagation of feature annotation.</text>
</comment>
<feature type="active site" description="Proton acceptor" evidence="7">
    <location>
        <position position="247"/>
    </location>
</feature>
<dbReference type="HAMAP" id="MF_00966">
    <property type="entry name" value="G6PD"/>
    <property type="match status" value="1"/>
</dbReference>
<evidence type="ECO:0000256" key="3">
    <source>
        <dbReference type="ARBA" id="ARBA00022526"/>
    </source>
</evidence>
<proteinExistence type="inferred from homology"/>
<organism evidence="10 11">
    <name type="scientific">Thiomonas arsenitoxydans (strain DSM 22701 / CIP 110005 / 3As)</name>
    <dbReference type="NCBI Taxonomy" id="426114"/>
    <lineage>
        <taxon>Bacteria</taxon>
        <taxon>Pseudomonadati</taxon>
        <taxon>Pseudomonadota</taxon>
        <taxon>Betaproteobacteria</taxon>
        <taxon>Burkholderiales</taxon>
        <taxon>Thiomonas</taxon>
    </lineage>
</organism>
<dbReference type="PANTHER" id="PTHR23429:SF0">
    <property type="entry name" value="GLUCOSE-6-PHOSPHATE 1-DEHYDROGENASE"/>
    <property type="match status" value="1"/>
</dbReference>
<evidence type="ECO:0000256" key="6">
    <source>
        <dbReference type="ARBA" id="ARBA00023277"/>
    </source>
</evidence>
<dbReference type="EC" id="1.1.1.49" evidence="7"/>
<evidence type="ECO:0000313" key="11">
    <source>
        <dbReference type="Proteomes" id="UP000078599"/>
    </source>
</evidence>
<dbReference type="InterPro" id="IPR019796">
    <property type="entry name" value="G6P_DH_AS"/>
</dbReference>
<dbReference type="Gene3D" id="3.30.360.10">
    <property type="entry name" value="Dihydrodipicolinate Reductase, domain 2"/>
    <property type="match status" value="1"/>
</dbReference>
<dbReference type="PRINTS" id="PR00079">
    <property type="entry name" value="G6PDHDRGNASE"/>
</dbReference>
<dbReference type="Proteomes" id="UP000078599">
    <property type="component" value="Unassembled WGS sequence"/>
</dbReference>
<dbReference type="PROSITE" id="PS00069">
    <property type="entry name" value="G6P_DEHYDROGENASE"/>
    <property type="match status" value="1"/>
</dbReference>
<dbReference type="Gene3D" id="3.40.50.720">
    <property type="entry name" value="NAD(P)-binding Rossmann-like Domain"/>
    <property type="match status" value="1"/>
</dbReference>
<accession>A0ABM9T6F9</accession>
<evidence type="ECO:0000259" key="8">
    <source>
        <dbReference type="Pfam" id="PF00479"/>
    </source>
</evidence>
<dbReference type="InterPro" id="IPR022675">
    <property type="entry name" value="G6P_DH_C"/>
</dbReference>
<dbReference type="Pfam" id="PF00479">
    <property type="entry name" value="G6PD_N"/>
    <property type="match status" value="1"/>
</dbReference>
<evidence type="ECO:0000256" key="2">
    <source>
        <dbReference type="ARBA" id="ARBA00009975"/>
    </source>
</evidence>
<name>A0ABM9T6F9_THIA3</name>
<feature type="domain" description="Glucose-6-phosphate dehydrogenase NAD-binding" evidence="8">
    <location>
        <begin position="20"/>
        <end position="194"/>
    </location>
</feature>